<dbReference type="GO" id="GO:0042910">
    <property type="term" value="F:xenobiotic transmembrane transporter activity"/>
    <property type="evidence" value="ECO:0007669"/>
    <property type="project" value="InterPro"/>
</dbReference>
<keyword evidence="6 10" id="KW-1133">Transmembrane helix</keyword>
<dbReference type="EMBL" id="VIKS01000014">
    <property type="protein sequence ID" value="TQV84363.1"/>
    <property type="molecule type" value="Genomic_DNA"/>
</dbReference>
<keyword evidence="4" id="KW-1003">Cell membrane</keyword>
<reference evidence="11 12" key="1">
    <citation type="submission" date="2019-07" db="EMBL/GenBank/DDBJ databases">
        <title>Draft genome for Aliikangiella sp. M105.</title>
        <authorList>
            <person name="Wang G."/>
        </authorList>
    </citation>
    <scope>NUCLEOTIDE SEQUENCE [LARGE SCALE GENOMIC DNA]</scope>
    <source>
        <strain evidence="11 12">M105</strain>
    </source>
</reference>
<dbReference type="PANTHER" id="PTHR43298">
    <property type="entry name" value="MULTIDRUG RESISTANCE PROTEIN NORM-RELATED"/>
    <property type="match status" value="1"/>
</dbReference>
<keyword evidence="3" id="KW-0050">Antiport</keyword>
<feature type="transmembrane region" description="Helical" evidence="10">
    <location>
        <begin position="54"/>
        <end position="83"/>
    </location>
</feature>
<feature type="transmembrane region" description="Helical" evidence="10">
    <location>
        <begin position="166"/>
        <end position="189"/>
    </location>
</feature>
<dbReference type="Pfam" id="PF01554">
    <property type="entry name" value="MatE"/>
    <property type="match status" value="2"/>
</dbReference>
<feature type="transmembrane region" description="Helical" evidence="10">
    <location>
        <begin position="12"/>
        <end position="34"/>
    </location>
</feature>
<evidence type="ECO:0000256" key="8">
    <source>
        <dbReference type="ARBA" id="ARBA00023136"/>
    </source>
</evidence>
<keyword evidence="2" id="KW-0813">Transport</keyword>
<evidence type="ECO:0000256" key="5">
    <source>
        <dbReference type="ARBA" id="ARBA00022692"/>
    </source>
</evidence>
<dbReference type="RefSeq" id="WP_142933913.1">
    <property type="nucleotide sequence ID" value="NZ_ML660170.1"/>
</dbReference>
<dbReference type="Proteomes" id="UP000315439">
    <property type="component" value="Unassembled WGS sequence"/>
</dbReference>
<comment type="caution">
    <text evidence="11">The sequence shown here is derived from an EMBL/GenBank/DDBJ whole genome shotgun (WGS) entry which is preliminary data.</text>
</comment>
<feature type="transmembrane region" description="Helical" evidence="10">
    <location>
        <begin position="388"/>
        <end position="409"/>
    </location>
</feature>
<keyword evidence="5 10" id="KW-0812">Transmembrane</keyword>
<evidence type="ECO:0000256" key="10">
    <source>
        <dbReference type="SAM" id="Phobius"/>
    </source>
</evidence>
<feature type="transmembrane region" description="Helical" evidence="10">
    <location>
        <begin position="195"/>
        <end position="216"/>
    </location>
</feature>
<dbReference type="NCBIfam" id="TIGR00797">
    <property type="entry name" value="matE"/>
    <property type="match status" value="1"/>
</dbReference>
<evidence type="ECO:0000256" key="4">
    <source>
        <dbReference type="ARBA" id="ARBA00022475"/>
    </source>
</evidence>
<keyword evidence="12" id="KW-1185">Reference proteome</keyword>
<proteinExistence type="predicted"/>
<evidence type="ECO:0000313" key="11">
    <source>
        <dbReference type="EMBL" id="TQV84363.1"/>
    </source>
</evidence>
<feature type="transmembrane region" description="Helical" evidence="10">
    <location>
        <begin position="275"/>
        <end position="295"/>
    </location>
</feature>
<dbReference type="PANTHER" id="PTHR43298:SF2">
    <property type="entry name" value="FMN_FAD EXPORTER YEEO-RELATED"/>
    <property type="match status" value="1"/>
</dbReference>
<evidence type="ECO:0000256" key="1">
    <source>
        <dbReference type="ARBA" id="ARBA00004429"/>
    </source>
</evidence>
<evidence type="ECO:0000256" key="2">
    <source>
        <dbReference type="ARBA" id="ARBA00022448"/>
    </source>
</evidence>
<evidence type="ECO:0000256" key="7">
    <source>
        <dbReference type="ARBA" id="ARBA00023065"/>
    </source>
</evidence>
<evidence type="ECO:0000313" key="12">
    <source>
        <dbReference type="Proteomes" id="UP000315439"/>
    </source>
</evidence>
<evidence type="ECO:0000256" key="3">
    <source>
        <dbReference type="ARBA" id="ARBA00022449"/>
    </source>
</evidence>
<protein>
    <recommendedName>
        <fullName evidence="9">Multidrug-efflux transporter</fullName>
    </recommendedName>
</protein>
<evidence type="ECO:0000256" key="9">
    <source>
        <dbReference type="ARBA" id="ARBA00031636"/>
    </source>
</evidence>
<dbReference type="GO" id="GO:0006811">
    <property type="term" value="P:monoatomic ion transport"/>
    <property type="evidence" value="ECO:0007669"/>
    <property type="project" value="UniProtKB-KW"/>
</dbReference>
<feature type="transmembrane region" description="Helical" evidence="10">
    <location>
        <begin position="95"/>
        <end position="114"/>
    </location>
</feature>
<feature type="transmembrane region" description="Helical" evidence="10">
    <location>
        <begin position="352"/>
        <end position="376"/>
    </location>
</feature>
<name>A0A545U4N0_9GAMM</name>
<comment type="subcellular location">
    <subcellularLocation>
        <location evidence="1">Cell inner membrane</location>
        <topology evidence="1">Multi-pass membrane protein</topology>
    </subcellularLocation>
</comment>
<feature type="transmembrane region" description="Helical" evidence="10">
    <location>
        <begin position="237"/>
        <end position="263"/>
    </location>
</feature>
<evidence type="ECO:0000256" key="6">
    <source>
        <dbReference type="ARBA" id="ARBA00022989"/>
    </source>
</evidence>
<feature type="transmembrane region" description="Helical" evidence="10">
    <location>
        <begin position="415"/>
        <end position="437"/>
    </location>
</feature>
<dbReference type="GO" id="GO:0015297">
    <property type="term" value="F:antiporter activity"/>
    <property type="evidence" value="ECO:0007669"/>
    <property type="project" value="UniProtKB-KW"/>
</dbReference>
<feature type="transmembrane region" description="Helical" evidence="10">
    <location>
        <begin position="316"/>
        <end position="340"/>
    </location>
</feature>
<dbReference type="InterPro" id="IPR002528">
    <property type="entry name" value="MATE_fam"/>
</dbReference>
<dbReference type="AlphaFoldDB" id="A0A545U4N0"/>
<dbReference type="InterPro" id="IPR048279">
    <property type="entry name" value="MdtK-like"/>
</dbReference>
<organism evidence="11 12">
    <name type="scientific">Aliikangiella coralliicola</name>
    <dbReference type="NCBI Taxonomy" id="2592383"/>
    <lineage>
        <taxon>Bacteria</taxon>
        <taxon>Pseudomonadati</taxon>
        <taxon>Pseudomonadota</taxon>
        <taxon>Gammaproteobacteria</taxon>
        <taxon>Oceanospirillales</taxon>
        <taxon>Pleioneaceae</taxon>
        <taxon>Aliikangiella</taxon>
    </lineage>
</organism>
<dbReference type="GO" id="GO:0005886">
    <property type="term" value="C:plasma membrane"/>
    <property type="evidence" value="ECO:0007669"/>
    <property type="project" value="UniProtKB-SubCell"/>
</dbReference>
<keyword evidence="8 10" id="KW-0472">Membrane</keyword>
<feature type="transmembrane region" description="Helical" evidence="10">
    <location>
        <begin position="134"/>
        <end position="154"/>
    </location>
</feature>
<sequence>MTDPQPKFVTGSIVRHIITMSLSSSAAILGVFFVDLLDMFFLSLLGESELAAAIGYAGTITFFTTSICIGLSIATGVVTAKAIGMTQYQEAKDKFISSASITFVISVIIVALIVPNIKLLLNSLGATGKTLEFAQNYLLIVVPALPFLGLAMCFSATLRSLGAAKAAMFSTLGGSVVNGVLDPILIFSLDMGVEGAAVASALARVSMFLISGYVLFKHHSFFTRICYAKISANGKEIFAIASPALLTNLATPVGNAYIIYVTASFGDSAVAGFSIIGRVIPVAFSVVFGLSGAVGPIIGQNYGAKEYQRIKRTISFAYIFVASYVLFIWLGLIVLSDYLVAVFNATGDAKKLLLLFCHYVSLSFLFTGITFVSNAVFNNLGKPFYSTLTNWMKATVGTIPFVYIFSVLYGVEGILIGQAIGNFVFGVVAIIFVHYFITKRCESGGNERVEIKP</sequence>
<dbReference type="InterPro" id="IPR050222">
    <property type="entry name" value="MATE_MdtK"/>
</dbReference>
<accession>A0A545U4N0</accession>
<dbReference type="PIRSF" id="PIRSF006603">
    <property type="entry name" value="DinF"/>
    <property type="match status" value="1"/>
</dbReference>
<gene>
    <name evidence="11" type="ORF">FLL46_22320</name>
</gene>
<keyword evidence="7" id="KW-0406">Ion transport</keyword>
<dbReference type="OrthoDB" id="9806302at2"/>